<evidence type="ECO:0000256" key="6">
    <source>
        <dbReference type="SAM" id="MobiDB-lite"/>
    </source>
</evidence>
<dbReference type="Gene3D" id="1.10.555.10">
    <property type="entry name" value="Rho GTPase activation protein"/>
    <property type="match status" value="1"/>
</dbReference>
<dbReference type="GO" id="GO:0035023">
    <property type="term" value="P:regulation of Rho protein signal transduction"/>
    <property type="evidence" value="ECO:0007669"/>
    <property type="project" value="InterPro"/>
</dbReference>
<evidence type="ECO:0000256" key="2">
    <source>
        <dbReference type="ARBA" id="ARBA00022553"/>
    </source>
</evidence>
<feature type="domain" description="Ras-associating" evidence="7">
    <location>
        <begin position="193"/>
        <end position="313"/>
    </location>
</feature>
<sequence length="1204" mass="133180">MSPQQDSVGQQARSASLTGDSKVPALPEGRKKMKSLAQRRQSAPSLVLSKALNKSRAGSRDNCISPVSPEASSFLQSLSTPNRSFLMDGHVHLKTGLQTQERHLFLFTDILVIAKSKSASHFRLKQQVRLCEMWTASCMEEVCEGSTNPERSFVVGWPTTNCVATFSSPEQKEKWLSSLLSRIEEEKENDYPKSLPVKIFAKDIGNGAQSTTLTITNAETARDVIKMALQQFGDNCSEKDYQLWVISGKDDAPYPLIGHENPYEIKMSHIRDAVLQAHGTKDCTFPLDVRAMDPMVQLPRELHCQFILKPIRVAACQQLNDLSQKPFKRRRSIINWAFWRGPGPQLDNVPASPSPVAPGRLFGLPLSAICENDNLPKPVLDMLISLYQAGPFTKGIFRRSANAKSCRELKDKLDSEADVHLDCESIFATASVLKDFLRNIPDSIFSTKLCDKWVAVLDQTSHEERIKAIQRLIEQLPRPNVTLLRYLFGVLRTIEGHSQTNQMTAFNLAVCIAPSMLWLPTPSSPEVESDFTKKISLFVQYLIENCTKIFGEDITTLFGELSARCGKEDGSDICSYQLIDSSYDSLDNELNDDGDSTVSELATKRGPDNRSRDSVLTLSDCDLDQSEVDGIELELPPRSKPLRIITGLRHKSASQEHSENGSLCSNTSGYSSTTVSDTLMNLRRHRRCSEPIVGLLASKLSQLSGSHDSAARKTSCDAVMSHAEAGYLKQLRSLQVEGQKLIDRSLTLGIDVNKGGGVPQVEETKDTANQLLPPAPLRLNVCLRNSCSSLSSPGTSPSGSSMSSMDSAFSQLSDYSVFTPNEISSPLDCPFRLQRKPVESSHESTSSHPCTQDGQEVSTSLKQGVGSSAPCAGNDNLEWPPQKSHGSRHPSSWLRSGATTMKNWSLRKREKTKHEDKKHNSGKINNCEPRNGSCDELEKIYFVEEKMLLKNSVSVEILHNPEKGEFGSLYSDQGVVQLNSPPSCDMEAGDTNQMLQERFINQSIVDKNGNGLKDIEHNATACQSAGLKTGRPSVIDTKHSHIPETVFYGQNVSLFAKTKKRQVSALCMKEEAQVVNSNFHHSSEVASMLNDQRGQSDEDSTAVIGREISARAASFKRNKVLPSNTNTTYKTTNSAIEKTFCVSPKPSNTADLYFFQPDVHKCLPKNKDPADDVLQGNGEWPKNCSSDNTFEETDKRLFSEESYV</sequence>
<dbReference type="InterPro" id="IPR000159">
    <property type="entry name" value="RA_dom"/>
</dbReference>
<dbReference type="PANTHER" id="PTHR23179:SF28">
    <property type="entry name" value="RHO GTPASE-ACTIVATING PROTEIN 20"/>
    <property type="match status" value="1"/>
</dbReference>
<evidence type="ECO:0000259" key="8">
    <source>
        <dbReference type="PROSITE" id="PS50238"/>
    </source>
</evidence>
<keyword evidence="1" id="KW-0343">GTPase activation</keyword>
<name>A0AAV7NC81_PLEWA</name>
<dbReference type="GO" id="GO:0005096">
    <property type="term" value="F:GTPase activator activity"/>
    <property type="evidence" value="ECO:0007669"/>
    <property type="project" value="UniProtKB-KW"/>
</dbReference>
<dbReference type="Pfam" id="PF22286">
    <property type="entry name" value="RHG20_PH"/>
    <property type="match status" value="1"/>
</dbReference>
<evidence type="ECO:0000256" key="3">
    <source>
        <dbReference type="ARBA" id="ARBA00055252"/>
    </source>
</evidence>
<dbReference type="SMART" id="SM00233">
    <property type="entry name" value="PH"/>
    <property type="match status" value="1"/>
</dbReference>
<dbReference type="InterPro" id="IPR047886">
    <property type="entry name" value="ARHGAP20-like_RhoGAP"/>
</dbReference>
<evidence type="ECO:0000256" key="5">
    <source>
        <dbReference type="ARBA" id="ARBA00083374"/>
    </source>
</evidence>
<dbReference type="CDD" id="cd04402">
    <property type="entry name" value="RhoGAP_ARHGAP20"/>
    <property type="match status" value="1"/>
</dbReference>
<feature type="compositionally biased region" description="Polar residues" evidence="6">
    <location>
        <begin position="889"/>
        <end position="903"/>
    </location>
</feature>
<dbReference type="PANTHER" id="PTHR23179">
    <property type="entry name" value="T-CELL ACTIVATION RHO GTPASE ACTIVATING PROTEIN-RELATED"/>
    <property type="match status" value="1"/>
</dbReference>
<dbReference type="SUPFAM" id="SSF50729">
    <property type="entry name" value="PH domain-like"/>
    <property type="match status" value="1"/>
</dbReference>
<accession>A0AAV7NC81</accession>
<proteinExistence type="predicted"/>
<dbReference type="InterPro" id="IPR047887">
    <property type="entry name" value="ARHGAP20_PH"/>
</dbReference>
<dbReference type="PROSITE" id="PS50238">
    <property type="entry name" value="RHOGAP"/>
    <property type="match status" value="1"/>
</dbReference>
<evidence type="ECO:0000256" key="4">
    <source>
        <dbReference type="ARBA" id="ARBA00070254"/>
    </source>
</evidence>
<dbReference type="CDD" id="cd17115">
    <property type="entry name" value="RA_RHG20"/>
    <property type="match status" value="1"/>
</dbReference>
<evidence type="ECO:0000313" key="9">
    <source>
        <dbReference type="EMBL" id="KAJ1113715.1"/>
    </source>
</evidence>
<dbReference type="AlphaFoldDB" id="A0AAV7NC81"/>
<evidence type="ECO:0000259" key="7">
    <source>
        <dbReference type="PROSITE" id="PS50200"/>
    </source>
</evidence>
<evidence type="ECO:0000256" key="1">
    <source>
        <dbReference type="ARBA" id="ARBA00022468"/>
    </source>
</evidence>
<dbReference type="PROSITE" id="PS50200">
    <property type="entry name" value="RA"/>
    <property type="match status" value="1"/>
</dbReference>
<dbReference type="Proteomes" id="UP001066276">
    <property type="component" value="Chromosome 8"/>
</dbReference>
<dbReference type="InterPro" id="IPR000198">
    <property type="entry name" value="RhoGAP_dom"/>
</dbReference>
<dbReference type="SUPFAM" id="SSF54236">
    <property type="entry name" value="Ubiquitin-like"/>
    <property type="match status" value="1"/>
</dbReference>
<dbReference type="Gene3D" id="3.10.20.90">
    <property type="entry name" value="Phosphatidylinositol 3-kinase Catalytic Subunit, Chain A, domain 1"/>
    <property type="match status" value="1"/>
</dbReference>
<reference evidence="9" key="1">
    <citation type="journal article" date="2022" name="bioRxiv">
        <title>Sequencing and chromosome-scale assembly of the giantPleurodeles waltlgenome.</title>
        <authorList>
            <person name="Brown T."/>
            <person name="Elewa A."/>
            <person name="Iarovenko S."/>
            <person name="Subramanian E."/>
            <person name="Araus A.J."/>
            <person name="Petzold A."/>
            <person name="Susuki M."/>
            <person name="Suzuki K.-i.T."/>
            <person name="Hayashi T."/>
            <person name="Toyoda A."/>
            <person name="Oliveira C."/>
            <person name="Osipova E."/>
            <person name="Leigh N.D."/>
            <person name="Simon A."/>
            <person name="Yun M.H."/>
        </authorList>
    </citation>
    <scope>NUCLEOTIDE SEQUENCE</scope>
    <source>
        <strain evidence="9">20211129_DDA</strain>
        <tissue evidence="9">Liver</tissue>
    </source>
</reference>
<dbReference type="SUPFAM" id="SSF48350">
    <property type="entry name" value="GTPase activation domain, GAP"/>
    <property type="match status" value="1"/>
</dbReference>
<keyword evidence="2" id="KW-0597">Phosphoprotein</keyword>
<dbReference type="InterPro" id="IPR047888">
    <property type="entry name" value="ARHGAP20_RA"/>
</dbReference>
<dbReference type="EMBL" id="JANPWB010000012">
    <property type="protein sequence ID" value="KAJ1113715.1"/>
    <property type="molecule type" value="Genomic_DNA"/>
</dbReference>
<dbReference type="FunFam" id="1.10.555.10:FF:000025">
    <property type="entry name" value="Rho GTPase-activating protein 20"/>
    <property type="match status" value="1"/>
</dbReference>
<dbReference type="InterPro" id="IPR001849">
    <property type="entry name" value="PH_domain"/>
</dbReference>
<organism evidence="9 10">
    <name type="scientific">Pleurodeles waltl</name>
    <name type="common">Iberian ribbed newt</name>
    <dbReference type="NCBI Taxonomy" id="8319"/>
    <lineage>
        <taxon>Eukaryota</taxon>
        <taxon>Metazoa</taxon>
        <taxon>Chordata</taxon>
        <taxon>Craniata</taxon>
        <taxon>Vertebrata</taxon>
        <taxon>Euteleostomi</taxon>
        <taxon>Amphibia</taxon>
        <taxon>Batrachia</taxon>
        <taxon>Caudata</taxon>
        <taxon>Salamandroidea</taxon>
        <taxon>Salamandridae</taxon>
        <taxon>Pleurodelinae</taxon>
        <taxon>Pleurodeles</taxon>
    </lineage>
</organism>
<dbReference type="GO" id="GO:0007165">
    <property type="term" value="P:signal transduction"/>
    <property type="evidence" value="ECO:0007669"/>
    <property type="project" value="InterPro"/>
</dbReference>
<dbReference type="Pfam" id="PF00620">
    <property type="entry name" value="RhoGAP"/>
    <property type="match status" value="1"/>
</dbReference>
<dbReference type="Pfam" id="PF00788">
    <property type="entry name" value="RA"/>
    <property type="match status" value="1"/>
</dbReference>
<protein>
    <recommendedName>
        <fullName evidence="4">Rho GTPase-activating protein 20</fullName>
    </recommendedName>
    <alternativeName>
        <fullName evidence="5">Rho-type GTPase-activating protein 20</fullName>
    </alternativeName>
</protein>
<feature type="domain" description="Rho-GAP" evidence="8">
    <location>
        <begin position="364"/>
        <end position="550"/>
    </location>
</feature>
<evidence type="ECO:0000313" key="10">
    <source>
        <dbReference type="Proteomes" id="UP001066276"/>
    </source>
</evidence>
<dbReference type="InterPro" id="IPR008936">
    <property type="entry name" value="Rho_GTPase_activation_prot"/>
</dbReference>
<dbReference type="CDD" id="cd13319">
    <property type="entry name" value="PH_RARhoGAP"/>
    <property type="match status" value="1"/>
</dbReference>
<keyword evidence="10" id="KW-1185">Reference proteome</keyword>
<gene>
    <name evidence="9" type="ORF">NDU88_001957</name>
</gene>
<comment type="caution">
    <text evidence="9">The sequence shown here is derived from an EMBL/GenBank/DDBJ whole genome shotgun (WGS) entry which is preliminary data.</text>
</comment>
<comment type="function">
    <text evidence="3">GTPase activator for the Rho-type GTPases by converting them to an inactive GDP-bound state.</text>
</comment>
<feature type="region of interest" description="Disordered" evidence="6">
    <location>
        <begin position="836"/>
        <end position="924"/>
    </location>
</feature>
<dbReference type="Gene3D" id="2.30.29.30">
    <property type="entry name" value="Pleckstrin-homology domain (PH domain)/Phosphotyrosine-binding domain (PTB)"/>
    <property type="match status" value="1"/>
</dbReference>
<feature type="region of interest" description="Disordered" evidence="6">
    <location>
        <begin position="1"/>
        <end position="45"/>
    </location>
</feature>
<dbReference type="SMART" id="SM00324">
    <property type="entry name" value="RhoGAP"/>
    <property type="match status" value="1"/>
</dbReference>
<feature type="compositionally biased region" description="Polar residues" evidence="6">
    <location>
        <begin position="843"/>
        <end position="866"/>
    </location>
</feature>
<dbReference type="InterPro" id="IPR029071">
    <property type="entry name" value="Ubiquitin-like_domsf"/>
</dbReference>
<feature type="compositionally biased region" description="Polar residues" evidence="6">
    <location>
        <begin position="1"/>
        <end position="19"/>
    </location>
</feature>
<dbReference type="FunFam" id="2.30.29.30:FF:000217">
    <property type="entry name" value="Rho GTPase activating protein 20"/>
    <property type="match status" value="1"/>
</dbReference>
<dbReference type="InterPro" id="IPR011993">
    <property type="entry name" value="PH-like_dom_sf"/>
</dbReference>